<keyword evidence="8" id="KW-0456">Lyase</keyword>
<dbReference type="InterPro" id="IPR040442">
    <property type="entry name" value="Pyrv_kinase-like_dom_sf"/>
</dbReference>
<reference evidence="8 9" key="1">
    <citation type="submission" date="2020-03" db="EMBL/GenBank/DDBJ databases">
        <title>Roseomonas stagni sp. nov., isolated from pond water in Japan.</title>
        <authorList>
            <person name="Furuhata K."/>
            <person name="Miyamoto H."/>
            <person name="Goto K."/>
        </authorList>
    </citation>
    <scope>NUCLEOTIDE SEQUENCE [LARGE SCALE GENOMIC DNA]</scope>
    <source>
        <strain evidence="8 9">PeD5</strain>
    </source>
</reference>
<dbReference type="RefSeq" id="WP_164693703.1">
    <property type="nucleotide sequence ID" value="NZ_JAAIKB010000002.1"/>
</dbReference>
<evidence type="ECO:0000259" key="7">
    <source>
        <dbReference type="Pfam" id="PF03328"/>
    </source>
</evidence>
<dbReference type="PANTHER" id="PTHR32308">
    <property type="entry name" value="LYASE BETA SUBUNIT, PUTATIVE (AFU_ORTHOLOGUE AFUA_4G13030)-RELATED"/>
    <property type="match status" value="1"/>
</dbReference>
<dbReference type="PANTHER" id="PTHR32308:SF10">
    <property type="entry name" value="CITRATE LYASE SUBUNIT BETA"/>
    <property type="match status" value="1"/>
</dbReference>
<dbReference type="PIRSF" id="PIRSF015582">
    <property type="entry name" value="Cit_lyase_B"/>
    <property type="match status" value="1"/>
</dbReference>
<keyword evidence="3 6" id="KW-0479">Metal-binding</keyword>
<dbReference type="SUPFAM" id="SSF51621">
    <property type="entry name" value="Phosphoenolpyruvate/pyruvate domain"/>
    <property type="match status" value="1"/>
</dbReference>
<dbReference type="Pfam" id="PF03328">
    <property type="entry name" value="HpcH_HpaI"/>
    <property type="match status" value="1"/>
</dbReference>
<dbReference type="InterPro" id="IPR011206">
    <property type="entry name" value="Citrate_lyase_beta/mcl1/mcl2"/>
</dbReference>
<keyword evidence="4 6" id="KW-0460">Magnesium</keyword>
<evidence type="ECO:0000256" key="6">
    <source>
        <dbReference type="PIRSR" id="PIRSR015582-2"/>
    </source>
</evidence>
<evidence type="ECO:0000313" key="8">
    <source>
        <dbReference type="EMBL" id="NGM19835.1"/>
    </source>
</evidence>
<dbReference type="Gene3D" id="3.20.20.60">
    <property type="entry name" value="Phosphoenolpyruvate-binding domains"/>
    <property type="match status" value="1"/>
</dbReference>
<evidence type="ECO:0000256" key="3">
    <source>
        <dbReference type="ARBA" id="ARBA00022723"/>
    </source>
</evidence>
<gene>
    <name evidence="8" type="ORF">G3576_07395</name>
</gene>
<evidence type="ECO:0000256" key="2">
    <source>
        <dbReference type="ARBA" id="ARBA00005568"/>
    </source>
</evidence>
<comment type="cofactor">
    <cofactor evidence="1">
        <name>Mg(2+)</name>
        <dbReference type="ChEBI" id="CHEBI:18420"/>
    </cofactor>
</comment>
<evidence type="ECO:0000313" key="9">
    <source>
        <dbReference type="Proteomes" id="UP000475385"/>
    </source>
</evidence>
<dbReference type="InterPro" id="IPR005000">
    <property type="entry name" value="Aldolase/citrate-lyase_domain"/>
</dbReference>
<proteinExistence type="inferred from homology"/>
<sequence>MTTPRLFLFAPANVARRAEGAMAAAADAAILDLEDAVPPGEKTAARDALAPLLATPRSGTALRYVRVNAATTPLCLADLQAALAAGAEGIVLPKADNAEDLAAFAWSFRQICGTLNRDPASIEILPIVETARGLVHLAQLPWRACGINRVALGTVDLLADLGTGAADTDAAILHAQRLCVAGSRAAGLAAPIDGVHLDVKDAAGAEAAMRASLAIGFGGKLAIHPAQIPPLRAGLVPPASELEWAREVDAAYAAAQASGSGAIIVRGKLVDEPVAKRARDLIAMAGAA</sequence>
<accession>A0A6M1LHJ0</accession>
<feature type="binding site" evidence="5">
    <location>
        <position position="66"/>
    </location>
    <ligand>
        <name>substrate</name>
    </ligand>
</feature>
<name>A0A6M1LHJ0_9PROT</name>
<feature type="binding site" evidence="5">
    <location>
        <position position="129"/>
    </location>
    <ligand>
        <name>substrate</name>
    </ligand>
</feature>
<dbReference type="InterPro" id="IPR015813">
    <property type="entry name" value="Pyrv/PenolPyrv_kinase-like_dom"/>
</dbReference>
<feature type="domain" description="HpcH/HpaI aldolase/citrate lyase" evidence="7">
    <location>
        <begin position="5"/>
        <end position="225"/>
    </location>
</feature>
<comment type="caution">
    <text evidence="8">The sequence shown here is derived from an EMBL/GenBank/DDBJ whole genome shotgun (WGS) entry which is preliminary data.</text>
</comment>
<evidence type="ECO:0000256" key="1">
    <source>
        <dbReference type="ARBA" id="ARBA00001946"/>
    </source>
</evidence>
<dbReference type="AlphaFoldDB" id="A0A6M1LHJ0"/>
<evidence type="ECO:0000256" key="4">
    <source>
        <dbReference type="ARBA" id="ARBA00022842"/>
    </source>
</evidence>
<dbReference type="GO" id="GO:0000287">
    <property type="term" value="F:magnesium ion binding"/>
    <property type="evidence" value="ECO:0007669"/>
    <property type="project" value="TreeGrafter"/>
</dbReference>
<organism evidence="8 9">
    <name type="scientific">Falsiroseomonas algicola</name>
    <dbReference type="NCBI Taxonomy" id="2716930"/>
    <lineage>
        <taxon>Bacteria</taxon>
        <taxon>Pseudomonadati</taxon>
        <taxon>Pseudomonadota</taxon>
        <taxon>Alphaproteobacteria</taxon>
        <taxon>Acetobacterales</taxon>
        <taxon>Roseomonadaceae</taxon>
        <taxon>Falsiroseomonas</taxon>
    </lineage>
</organism>
<feature type="binding site" evidence="6">
    <location>
        <position position="129"/>
    </location>
    <ligand>
        <name>Mg(2+)</name>
        <dbReference type="ChEBI" id="CHEBI:18420"/>
    </ligand>
</feature>
<comment type="similarity">
    <text evidence="2">Belongs to the HpcH/HpaI aldolase family.</text>
</comment>
<evidence type="ECO:0000256" key="5">
    <source>
        <dbReference type="PIRSR" id="PIRSR015582-1"/>
    </source>
</evidence>
<feature type="binding site" evidence="6">
    <location>
        <position position="156"/>
    </location>
    <ligand>
        <name>Mg(2+)</name>
        <dbReference type="ChEBI" id="CHEBI:18420"/>
    </ligand>
</feature>
<dbReference type="GO" id="GO:0006107">
    <property type="term" value="P:oxaloacetate metabolic process"/>
    <property type="evidence" value="ECO:0007669"/>
    <property type="project" value="TreeGrafter"/>
</dbReference>
<keyword evidence="9" id="KW-1185">Reference proteome</keyword>
<protein>
    <submittedName>
        <fullName evidence="8">CoA ester lyase</fullName>
    </submittedName>
</protein>
<dbReference type="Proteomes" id="UP000475385">
    <property type="component" value="Unassembled WGS sequence"/>
</dbReference>
<dbReference type="EMBL" id="JAAIKB010000002">
    <property type="protein sequence ID" value="NGM19835.1"/>
    <property type="molecule type" value="Genomic_DNA"/>
</dbReference>
<dbReference type="GO" id="GO:0016829">
    <property type="term" value="F:lyase activity"/>
    <property type="evidence" value="ECO:0007669"/>
    <property type="project" value="UniProtKB-KW"/>
</dbReference>